<evidence type="ECO:0000256" key="5">
    <source>
        <dbReference type="ARBA" id="ARBA00023002"/>
    </source>
</evidence>
<keyword evidence="4" id="KW-0274">FAD</keyword>
<dbReference type="Gene3D" id="3.30.9.10">
    <property type="entry name" value="D-Amino Acid Oxidase, subunit A, domain 2"/>
    <property type="match status" value="1"/>
</dbReference>
<dbReference type="GeneID" id="28849641"/>
<gene>
    <name evidence="7" type="ORF">VFPPC_06649</name>
</gene>
<dbReference type="PANTHER" id="PTHR10961:SF26">
    <property type="entry name" value="L-SACCHAROPINE OXIDASE"/>
    <property type="match status" value="1"/>
</dbReference>
<comment type="cofactor">
    <cofactor evidence="1">
        <name>FAD</name>
        <dbReference type="ChEBI" id="CHEBI:57692"/>
    </cofactor>
</comment>
<dbReference type="PANTHER" id="PTHR10961">
    <property type="entry name" value="PEROXISOMAL SARCOSINE OXIDASE"/>
    <property type="match status" value="1"/>
</dbReference>
<dbReference type="Pfam" id="PF01266">
    <property type="entry name" value="DAO"/>
    <property type="match status" value="1"/>
</dbReference>
<evidence type="ECO:0000256" key="3">
    <source>
        <dbReference type="ARBA" id="ARBA00022630"/>
    </source>
</evidence>
<dbReference type="GO" id="GO:0008115">
    <property type="term" value="F:sarcosine oxidase activity"/>
    <property type="evidence" value="ECO:0007669"/>
    <property type="project" value="TreeGrafter"/>
</dbReference>
<comment type="caution">
    <text evidence="7">The sequence shown here is derived from an EMBL/GenBank/DDBJ whole genome shotgun (WGS) entry which is preliminary data.</text>
</comment>
<dbReference type="Gene3D" id="3.50.50.60">
    <property type="entry name" value="FAD/NAD(P)-binding domain"/>
    <property type="match status" value="1"/>
</dbReference>
<evidence type="ECO:0000256" key="2">
    <source>
        <dbReference type="ARBA" id="ARBA00010989"/>
    </source>
</evidence>
<dbReference type="InterPro" id="IPR045170">
    <property type="entry name" value="MTOX"/>
</dbReference>
<dbReference type="RefSeq" id="XP_018138397.1">
    <property type="nucleotide sequence ID" value="XM_018285647.1"/>
</dbReference>
<keyword evidence="8" id="KW-1185">Reference proteome</keyword>
<keyword evidence="3" id="KW-0285">Flavoprotein</keyword>
<dbReference type="Proteomes" id="UP000078397">
    <property type="component" value="Unassembled WGS sequence"/>
</dbReference>
<dbReference type="KEGG" id="pchm:VFPPC_06649"/>
<dbReference type="OrthoDB" id="2219495at2759"/>
<dbReference type="InterPro" id="IPR006076">
    <property type="entry name" value="FAD-dep_OxRdtase"/>
</dbReference>
<dbReference type="AlphaFoldDB" id="A0A179F5X6"/>
<dbReference type="SUPFAM" id="SSF51905">
    <property type="entry name" value="FAD/NAD(P)-binding domain"/>
    <property type="match status" value="1"/>
</dbReference>
<evidence type="ECO:0000256" key="1">
    <source>
        <dbReference type="ARBA" id="ARBA00001974"/>
    </source>
</evidence>
<comment type="similarity">
    <text evidence="2">Belongs to the MSOX/MTOX family.</text>
</comment>
<name>A0A179F5X6_METCM</name>
<dbReference type="STRING" id="1380566.A0A179F5X6"/>
<dbReference type="InterPro" id="IPR036188">
    <property type="entry name" value="FAD/NAD-bd_sf"/>
</dbReference>
<dbReference type="EMBL" id="LSBJ02000008">
    <property type="protein sequence ID" value="OAQ60519.1"/>
    <property type="molecule type" value="Genomic_DNA"/>
</dbReference>
<evidence type="ECO:0000313" key="7">
    <source>
        <dbReference type="EMBL" id="OAQ60519.1"/>
    </source>
</evidence>
<organism evidence="7 8">
    <name type="scientific">Pochonia chlamydosporia 170</name>
    <dbReference type="NCBI Taxonomy" id="1380566"/>
    <lineage>
        <taxon>Eukaryota</taxon>
        <taxon>Fungi</taxon>
        <taxon>Dikarya</taxon>
        <taxon>Ascomycota</taxon>
        <taxon>Pezizomycotina</taxon>
        <taxon>Sordariomycetes</taxon>
        <taxon>Hypocreomycetidae</taxon>
        <taxon>Hypocreales</taxon>
        <taxon>Clavicipitaceae</taxon>
        <taxon>Pochonia</taxon>
    </lineage>
</organism>
<feature type="domain" description="FAD dependent oxidoreductase" evidence="6">
    <location>
        <begin position="9"/>
        <end position="388"/>
    </location>
</feature>
<sequence length="436" mass="48579">MTTPQNTSILIIGAGTFGISTAYHLSRRGYKKITCIDRQPYPSIDSAANDINKIIRTDYDDALYTRLAVEALEAWRDPAFNGIFHETGRLATTCGDAAAKEGMNKACENLRNIGRSASIEQIHSRDDIVRHCPNLEHSNGIDNWTGIYNTEAGWAHSRKAPEKWARLATKKGVLFISGRMGTMTGLDVDDAGKLRGIKTASGDVLTADRYVFCPGAASPSLLPDVLSKHLSSKCWVVAHLQLTREEVQRWQGIPVIDNLEMGYTFEPDRETGLMKICDGSPGYELLEGKYITEDGKQVAYSVPHYASEHIQNGVPEEAINNITAFVESVLPEFRGRPLVDARLCWCTDTADSHYLIDKHPKHPEMLIATGGSAHAFKMFPIIGDYIADALEGKPRGLKPEWRLEGRKAERDVMRPDTQVKDLRDLKTIHIPTYQDR</sequence>
<dbReference type="GO" id="GO:0051698">
    <property type="term" value="F:saccharopine oxidase activity"/>
    <property type="evidence" value="ECO:0007669"/>
    <property type="project" value="TreeGrafter"/>
</dbReference>
<reference evidence="7 8" key="1">
    <citation type="journal article" date="2016" name="PLoS Pathog.">
        <title>Biosynthesis of antibiotic leucinostatins in bio-control fungus Purpureocillium lilacinum and their inhibition on phytophthora revealed by genome mining.</title>
        <authorList>
            <person name="Wang G."/>
            <person name="Liu Z."/>
            <person name="Lin R."/>
            <person name="Li E."/>
            <person name="Mao Z."/>
            <person name="Ling J."/>
            <person name="Yang Y."/>
            <person name="Yin W.B."/>
            <person name="Xie B."/>
        </authorList>
    </citation>
    <scope>NUCLEOTIDE SEQUENCE [LARGE SCALE GENOMIC DNA]</scope>
    <source>
        <strain evidence="7">170</strain>
    </source>
</reference>
<evidence type="ECO:0000259" key="6">
    <source>
        <dbReference type="Pfam" id="PF01266"/>
    </source>
</evidence>
<dbReference type="GO" id="GO:0050660">
    <property type="term" value="F:flavin adenine dinucleotide binding"/>
    <property type="evidence" value="ECO:0007669"/>
    <property type="project" value="InterPro"/>
</dbReference>
<protein>
    <submittedName>
        <fullName evidence="7">Sarcosine oxidase</fullName>
    </submittedName>
</protein>
<evidence type="ECO:0000313" key="8">
    <source>
        <dbReference type="Proteomes" id="UP000078397"/>
    </source>
</evidence>
<proteinExistence type="inferred from homology"/>
<accession>A0A179F5X6</accession>
<keyword evidence="5" id="KW-0560">Oxidoreductase</keyword>
<evidence type="ECO:0000256" key="4">
    <source>
        <dbReference type="ARBA" id="ARBA00022827"/>
    </source>
</evidence>